<organism evidence="2 3">
    <name type="scientific">Apiosordaria backusii</name>
    <dbReference type="NCBI Taxonomy" id="314023"/>
    <lineage>
        <taxon>Eukaryota</taxon>
        <taxon>Fungi</taxon>
        <taxon>Dikarya</taxon>
        <taxon>Ascomycota</taxon>
        <taxon>Pezizomycotina</taxon>
        <taxon>Sordariomycetes</taxon>
        <taxon>Sordariomycetidae</taxon>
        <taxon>Sordariales</taxon>
        <taxon>Lasiosphaeriaceae</taxon>
        <taxon>Apiosordaria</taxon>
    </lineage>
</organism>
<dbReference type="SUPFAM" id="SSF56784">
    <property type="entry name" value="HAD-like"/>
    <property type="match status" value="1"/>
</dbReference>
<dbReference type="CDD" id="cd06223">
    <property type="entry name" value="PRTases_typeI"/>
    <property type="match status" value="1"/>
</dbReference>
<keyword evidence="3" id="KW-1185">Reference proteome</keyword>
<dbReference type="SUPFAM" id="SSF53271">
    <property type="entry name" value="PRTase-like"/>
    <property type="match status" value="1"/>
</dbReference>
<dbReference type="GO" id="GO:0016757">
    <property type="term" value="F:glycosyltransferase activity"/>
    <property type="evidence" value="ECO:0007669"/>
    <property type="project" value="UniProtKB-KW"/>
</dbReference>
<evidence type="ECO:0000259" key="1">
    <source>
        <dbReference type="Pfam" id="PF14681"/>
    </source>
</evidence>
<dbReference type="GO" id="GO:0036424">
    <property type="term" value="F:L-phosphoserine phosphatase activity"/>
    <property type="evidence" value="ECO:0007669"/>
    <property type="project" value="TreeGrafter"/>
</dbReference>
<sequence>MATSYSSPNDSLPNKKPVVVGVYGIPGCGKSSILHELKNKLGEDQFSFHEGAQVIASLLPGGLAAFHQANQDEKARYRELAIKAIANDAVNGQKVAIVAGHFMFWLDKDQEYHRVCTNADLATYTHIIYLDTAASSIAERRENDKDRERPALAHGQLDDWVKTEKRELQRLCRSNGILFIALSHEKKETLAARMVKLLLDFKQHCPRHNLLLSQNRLDSIIIESGLNSNRERADTMLVMDADKTLAAQDTGKLFWEEMVKKGLLDPCSLEGKYEDPLTTLFSSQLGYSYTAFRQATLLYEQYCDDPVFEAVCQDIASSVKMHPEMLSLLQAVERKRHVAAVMVTCGLRRVWEIVLAGHGMMGTVRVIGGGRISDGLVVTGEVKSSLVERLQNTHGLYVCAFGDSPLDLPMLRQADEAVVVVGEQHVRSRSMETQLLDAIGSGSFRPRQVLLPRTAAPRLDFAKLGLVEMHSPEFLLEIFRRRDRPHAPTPERHIVHATDRSAAKLLMAATRDARIAGPSLREAHRLIGRYLATELLSDVVGTEEYKIPHVQGHQTLGHRVKHEKKTVIVPLMRGGEPMAFGVSDTLPLALFVHAKRPADLEALHLSGREMVLLVDSVINTGKSVVEFVRHIRKLSSTIRIVVMAGVVQAKVVAAGADGLLYRVLQEEPRVDVVALRLSDNKFTGKGATDTGARLFNTVELE</sequence>
<keyword evidence="2" id="KW-0808">Transferase</keyword>
<dbReference type="Pfam" id="PF12710">
    <property type="entry name" value="HAD"/>
    <property type="match status" value="1"/>
</dbReference>
<dbReference type="InterPro" id="IPR027417">
    <property type="entry name" value="P-loop_NTPase"/>
</dbReference>
<keyword evidence="2" id="KW-0328">Glycosyltransferase</keyword>
<dbReference type="GO" id="GO:0006564">
    <property type="term" value="P:L-serine biosynthetic process"/>
    <property type="evidence" value="ECO:0007669"/>
    <property type="project" value="TreeGrafter"/>
</dbReference>
<dbReference type="InterPro" id="IPR000836">
    <property type="entry name" value="PRTase_dom"/>
</dbReference>
<dbReference type="GO" id="GO:0000287">
    <property type="term" value="F:magnesium ion binding"/>
    <property type="evidence" value="ECO:0007669"/>
    <property type="project" value="TreeGrafter"/>
</dbReference>
<dbReference type="GO" id="GO:0005737">
    <property type="term" value="C:cytoplasm"/>
    <property type="evidence" value="ECO:0007669"/>
    <property type="project" value="TreeGrafter"/>
</dbReference>
<dbReference type="InterPro" id="IPR023214">
    <property type="entry name" value="HAD_sf"/>
</dbReference>
<dbReference type="AlphaFoldDB" id="A0AA40DGD2"/>
<gene>
    <name evidence="2" type="ORF">B0T21DRAFT_299878</name>
</gene>
<evidence type="ECO:0000313" key="3">
    <source>
        <dbReference type="Proteomes" id="UP001172159"/>
    </source>
</evidence>
<reference evidence="2" key="1">
    <citation type="submission" date="2023-06" db="EMBL/GenBank/DDBJ databases">
        <title>Genome-scale phylogeny and comparative genomics of the fungal order Sordariales.</title>
        <authorList>
            <consortium name="Lawrence Berkeley National Laboratory"/>
            <person name="Hensen N."/>
            <person name="Bonometti L."/>
            <person name="Westerberg I."/>
            <person name="Brannstrom I.O."/>
            <person name="Guillou S."/>
            <person name="Cros-Aarteil S."/>
            <person name="Calhoun S."/>
            <person name="Haridas S."/>
            <person name="Kuo A."/>
            <person name="Mondo S."/>
            <person name="Pangilinan J."/>
            <person name="Riley R."/>
            <person name="Labutti K."/>
            <person name="Andreopoulos B."/>
            <person name="Lipzen A."/>
            <person name="Chen C."/>
            <person name="Yanf M."/>
            <person name="Daum C."/>
            <person name="Ng V."/>
            <person name="Clum A."/>
            <person name="Steindorff A."/>
            <person name="Ohm R."/>
            <person name="Martin F."/>
            <person name="Silar P."/>
            <person name="Natvig D."/>
            <person name="Lalanne C."/>
            <person name="Gautier V."/>
            <person name="Ament-Velasquez S.L."/>
            <person name="Kruys A."/>
            <person name="Hutchinson M.I."/>
            <person name="Powell A.J."/>
            <person name="Barry K."/>
            <person name="Miller A.N."/>
            <person name="Grigoriev I.V."/>
            <person name="Debuchy R."/>
            <person name="Gladieux P."/>
            <person name="Thoren M.H."/>
            <person name="Johannesson H."/>
        </authorList>
    </citation>
    <scope>NUCLEOTIDE SEQUENCE</scope>
    <source>
        <strain evidence="2">CBS 540.89</strain>
    </source>
</reference>
<dbReference type="InterPro" id="IPR029057">
    <property type="entry name" value="PRTase-like"/>
</dbReference>
<accession>A0AA40DGD2</accession>
<dbReference type="Gene3D" id="3.40.50.300">
    <property type="entry name" value="P-loop containing nucleotide triphosphate hydrolases"/>
    <property type="match status" value="1"/>
</dbReference>
<dbReference type="InterPro" id="IPR036412">
    <property type="entry name" value="HAD-like_sf"/>
</dbReference>
<dbReference type="EMBL" id="JAUKTV010000025">
    <property type="protein sequence ID" value="KAK0702499.1"/>
    <property type="molecule type" value="Genomic_DNA"/>
</dbReference>
<dbReference type="InterPro" id="IPR050582">
    <property type="entry name" value="HAD-like_SerB"/>
</dbReference>
<feature type="domain" description="Phosphoribosyltransferase" evidence="1">
    <location>
        <begin position="498"/>
        <end position="697"/>
    </location>
</feature>
<dbReference type="Gene3D" id="3.40.50.2020">
    <property type="match status" value="1"/>
</dbReference>
<dbReference type="Proteomes" id="UP001172159">
    <property type="component" value="Unassembled WGS sequence"/>
</dbReference>
<dbReference type="Pfam" id="PF14681">
    <property type="entry name" value="UPRTase"/>
    <property type="match status" value="1"/>
</dbReference>
<proteinExistence type="predicted"/>
<dbReference type="Gene3D" id="3.40.50.1000">
    <property type="entry name" value="HAD superfamily/HAD-like"/>
    <property type="match status" value="1"/>
</dbReference>
<name>A0AA40DGD2_9PEZI</name>
<dbReference type="Pfam" id="PF13207">
    <property type="entry name" value="AAA_17"/>
    <property type="match status" value="1"/>
</dbReference>
<protein>
    <submittedName>
        <fullName evidence="2">Uracil phosphoribosyltransferase-domain-containing protein</fullName>
    </submittedName>
</protein>
<evidence type="ECO:0000313" key="2">
    <source>
        <dbReference type="EMBL" id="KAK0702499.1"/>
    </source>
</evidence>
<dbReference type="PANTHER" id="PTHR43344">
    <property type="entry name" value="PHOSPHOSERINE PHOSPHATASE"/>
    <property type="match status" value="1"/>
</dbReference>
<dbReference type="SUPFAM" id="SSF52540">
    <property type="entry name" value="P-loop containing nucleoside triphosphate hydrolases"/>
    <property type="match status" value="1"/>
</dbReference>
<dbReference type="PANTHER" id="PTHR43344:SF20">
    <property type="entry name" value="URACIL PHOSPHORIBOSYLTRANSFERASE"/>
    <property type="match status" value="1"/>
</dbReference>
<comment type="caution">
    <text evidence="2">The sequence shown here is derived from an EMBL/GenBank/DDBJ whole genome shotgun (WGS) entry which is preliminary data.</text>
</comment>